<dbReference type="InterPro" id="IPR011712">
    <property type="entry name" value="Sig_transdc_His_kin_sub3_dim/P"/>
</dbReference>
<keyword evidence="5" id="KW-0547">Nucleotide-binding</keyword>
<dbReference type="Gene3D" id="1.20.5.1930">
    <property type="match status" value="1"/>
</dbReference>
<keyword evidence="9" id="KW-0472">Membrane</keyword>
<dbReference type="EC" id="2.7.13.3" evidence="2"/>
<feature type="transmembrane region" description="Helical" evidence="9">
    <location>
        <begin position="21"/>
        <end position="44"/>
    </location>
</feature>
<dbReference type="Gene3D" id="3.30.565.10">
    <property type="entry name" value="Histidine kinase-like ATPase, C-terminal domain"/>
    <property type="match status" value="1"/>
</dbReference>
<keyword evidence="3" id="KW-0597">Phosphoprotein</keyword>
<feature type="transmembrane region" description="Helical" evidence="9">
    <location>
        <begin position="162"/>
        <end position="189"/>
    </location>
</feature>
<accession>A0A161JH17</accession>
<evidence type="ECO:0000256" key="9">
    <source>
        <dbReference type="SAM" id="Phobius"/>
    </source>
</evidence>
<proteinExistence type="predicted"/>
<organism evidence="11 12">
    <name type="scientific">Streptomyces laurentii</name>
    <dbReference type="NCBI Taxonomy" id="39478"/>
    <lineage>
        <taxon>Bacteria</taxon>
        <taxon>Bacillati</taxon>
        <taxon>Actinomycetota</taxon>
        <taxon>Actinomycetes</taxon>
        <taxon>Kitasatosporales</taxon>
        <taxon>Streptomycetaceae</taxon>
        <taxon>Streptomyces</taxon>
    </lineage>
</organism>
<reference evidence="11 12" key="1">
    <citation type="journal article" date="2016" name="Genome Announc.">
        <title>Complete Genome Sequence of Thiostrepton-Producing Streptomyces laurentii ATCC 31255.</title>
        <authorList>
            <person name="Doi K."/>
            <person name="Fujino Y."/>
            <person name="Nagayoshi Y."/>
            <person name="Ohshima T."/>
            <person name="Ogata S."/>
        </authorList>
    </citation>
    <scope>NUCLEOTIDE SEQUENCE [LARGE SCALE GENOMIC DNA]</scope>
    <source>
        <strain evidence="11 12">ATCC 31255</strain>
    </source>
</reference>
<dbReference type="GO" id="GO:0005524">
    <property type="term" value="F:ATP binding"/>
    <property type="evidence" value="ECO:0007669"/>
    <property type="project" value="UniProtKB-KW"/>
</dbReference>
<evidence type="ECO:0000256" key="8">
    <source>
        <dbReference type="ARBA" id="ARBA00023012"/>
    </source>
</evidence>
<evidence type="ECO:0000259" key="10">
    <source>
        <dbReference type="Pfam" id="PF07730"/>
    </source>
</evidence>
<dbReference type="AlphaFoldDB" id="A0A161JH17"/>
<keyword evidence="12" id="KW-1185">Reference proteome</keyword>
<dbReference type="GO" id="GO:0016020">
    <property type="term" value="C:membrane"/>
    <property type="evidence" value="ECO:0007669"/>
    <property type="project" value="InterPro"/>
</dbReference>
<dbReference type="SUPFAM" id="SSF55874">
    <property type="entry name" value="ATPase domain of HSP90 chaperone/DNA topoisomerase II/histidine kinase"/>
    <property type="match status" value="1"/>
</dbReference>
<dbReference type="Pfam" id="PF07730">
    <property type="entry name" value="HisKA_3"/>
    <property type="match status" value="1"/>
</dbReference>
<keyword evidence="7" id="KW-0067">ATP-binding</keyword>
<evidence type="ECO:0000256" key="1">
    <source>
        <dbReference type="ARBA" id="ARBA00000085"/>
    </source>
</evidence>
<name>A0A161JH17_STRLU</name>
<dbReference type="CDD" id="cd16917">
    <property type="entry name" value="HATPase_UhpB-NarQ-NarX-like"/>
    <property type="match status" value="1"/>
</dbReference>
<keyword evidence="6" id="KW-0418">Kinase</keyword>
<evidence type="ECO:0000256" key="5">
    <source>
        <dbReference type="ARBA" id="ARBA00022741"/>
    </source>
</evidence>
<protein>
    <recommendedName>
        <fullName evidence="2">histidine kinase</fullName>
        <ecNumber evidence="2">2.7.13.3</ecNumber>
    </recommendedName>
</protein>
<feature type="transmembrane region" description="Helical" evidence="9">
    <location>
        <begin position="56"/>
        <end position="75"/>
    </location>
</feature>
<dbReference type="GO" id="GO:0046983">
    <property type="term" value="F:protein dimerization activity"/>
    <property type="evidence" value="ECO:0007669"/>
    <property type="project" value="InterPro"/>
</dbReference>
<dbReference type="Proteomes" id="UP000217676">
    <property type="component" value="Chromosome"/>
</dbReference>
<keyword evidence="4" id="KW-0808">Transferase</keyword>
<sequence length="431" mass="44023">MIRAALRTLLGQRARRRWIHIVLGGAVFMPFWLVGTVVVGAFGGGAPFGNRLGDQFAAYGVGLPLAALAALLPLARPMSVAAARTLCGVAPGRFAEGPARGWGARARSAGWFTLHVGLGALVSGASLALPPFAVALMALPFSARLRASDLGGYGHLDGAGQAWLGLPLGLLLLLALAGVVAATGALLAAAAPRLLGPSPADRLAAAERRAAELAVRNRLARELHDSVGHALSAVTLQAAAARRILGPKPAAADADHGEDHGADPASDFVREALAAIEETGRRTLGELDSVLGLLRSGEDDGALASPGLEALDALVRGAGAARVALTVRGDLGRLPEAVSREGYRIVQEGLTNAVRYAREETVTARIALSGDELEITMENPLSGPAPVARPDGGRGLRGVAERARLLGGSAEAGPVDGVWRLAARLPAGGAR</sequence>
<dbReference type="InterPro" id="IPR036890">
    <property type="entry name" value="HATPase_C_sf"/>
</dbReference>
<evidence type="ECO:0000256" key="7">
    <source>
        <dbReference type="ARBA" id="ARBA00022840"/>
    </source>
</evidence>
<dbReference type="InterPro" id="IPR050482">
    <property type="entry name" value="Sensor_HK_TwoCompSys"/>
</dbReference>
<keyword evidence="9" id="KW-1133">Transmembrane helix</keyword>
<evidence type="ECO:0000256" key="3">
    <source>
        <dbReference type="ARBA" id="ARBA00022553"/>
    </source>
</evidence>
<evidence type="ECO:0000256" key="6">
    <source>
        <dbReference type="ARBA" id="ARBA00022777"/>
    </source>
</evidence>
<dbReference type="KEGG" id="slau:SLA_1423"/>
<keyword evidence="8" id="KW-0902">Two-component regulatory system</keyword>
<gene>
    <name evidence="11" type="ORF">SLA_1423</name>
</gene>
<feature type="domain" description="Signal transduction histidine kinase subgroup 3 dimerisation and phosphoacceptor" evidence="10">
    <location>
        <begin position="216"/>
        <end position="297"/>
    </location>
</feature>
<keyword evidence="9" id="KW-0812">Transmembrane</keyword>
<feature type="transmembrane region" description="Helical" evidence="9">
    <location>
        <begin position="109"/>
        <end position="142"/>
    </location>
</feature>
<evidence type="ECO:0000256" key="4">
    <source>
        <dbReference type="ARBA" id="ARBA00022679"/>
    </source>
</evidence>
<dbReference type="PANTHER" id="PTHR24421">
    <property type="entry name" value="NITRATE/NITRITE SENSOR PROTEIN NARX-RELATED"/>
    <property type="match status" value="1"/>
</dbReference>
<evidence type="ECO:0000313" key="11">
    <source>
        <dbReference type="EMBL" id="BAU82362.1"/>
    </source>
</evidence>
<dbReference type="PANTHER" id="PTHR24421:SF10">
    <property type="entry name" value="NITRATE_NITRITE SENSOR PROTEIN NARQ"/>
    <property type="match status" value="1"/>
</dbReference>
<evidence type="ECO:0000256" key="2">
    <source>
        <dbReference type="ARBA" id="ARBA00012438"/>
    </source>
</evidence>
<dbReference type="GO" id="GO:0000155">
    <property type="term" value="F:phosphorelay sensor kinase activity"/>
    <property type="evidence" value="ECO:0007669"/>
    <property type="project" value="InterPro"/>
</dbReference>
<dbReference type="EMBL" id="AP017424">
    <property type="protein sequence ID" value="BAU82362.1"/>
    <property type="molecule type" value="Genomic_DNA"/>
</dbReference>
<comment type="catalytic activity">
    <reaction evidence="1">
        <text>ATP + protein L-histidine = ADP + protein N-phospho-L-histidine.</text>
        <dbReference type="EC" id="2.7.13.3"/>
    </reaction>
</comment>
<evidence type="ECO:0000313" key="12">
    <source>
        <dbReference type="Proteomes" id="UP000217676"/>
    </source>
</evidence>